<dbReference type="EMBL" id="FOFA01000006">
    <property type="protein sequence ID" value="SEQ87403.1"/>
    <property type="molecule type" value="Genomic_DNA"/>
</dbReference>
<organism evidence="3 4">
    <name type="scientific">Microlunatus flavus</name>
    <dbReference type="NCBI Taxonomy" id="1036181"/>
    <lineage>
        <taxon>Bacteria</taxon>
        <taxon>Bacillati</taxon>
        <taxon>Actinomycetota</taxon>
        <taxon>Actinomycetes</taxon>
        <taxon>Propionibacteriales</taxon>
        <taxon>Propionibacteriaceae</taxon>
        <taxon>Microlunatus</taxon>
    </lineage>
</organism>
<dbReference type="Pfam" id="PF07883">
    <property type="entry name" value="Cupin_2"/>
    <property type="match status" value="1"/>
</dbReference>
<dbReference type="InterPro" id="IPR011051">
    <property type="entry name" value="RmlC_Cupin_sf"/>
</dbReference>
<evidence type="ECO:0000256" key="1">
    <source>
        <dbReference type="SAM" id="MobiDB-lite"/>
    </source>
</evidence>
<feature type="region of interest" description="Disordered" evidence="1">
    <location>
        <begin position="1"/>
        <end position="26"/>
    </location>
</feature>
<dbReference type="Gene3D" id="2.60.120.10">
    <property type="entry name" value="Jelly Rolls"/>
    <property type="match status" value="1"/>
</dbReference>
<evidence type="ECO:0000313" key="4">
    <source>
        <dbReference type="Proteomes" id="UP000198504"/>
    </source>
</evidence>
<proteinExistence type="predicted"/>
<evidence type="ECO:0000313" key="3">
    <source>
        <dbReference type="EMBL" id="SEQ87403.1"/>
    </source>
</evidence>
<dbReference type="OrthoDB" id="9802489at2"/>
<dbReference type="STRING" id="1036181.SAMN05421756_106245"/>
<dbReference type="CDD" id="cd02233">
    <property type="entry name" value="cupin_HNL-like"/>
    <property type="match status" value="1"/>
</dbReference>
<sequence length="135" mass="14314">MRSVDTRTLELGDDRRSGGAVHGTGLAAASDPRLHVYLVQFAPGSRTAWHAHAEGQLLVCTEGRGWVGTRDGDRLDLVAGTAVWTEPGEEHWHGASPTSAMTHLAVQTAEPPSDGSTWSELVDDSTYGGTPCPHS</sequence>
<dbReference type="AlphaFoldDB" id="A0A1H9JKV9"/>
<feature type="domain" description="Cupin type-2" evidence="2">
    <location>
        <begin position="38"/>
        <end position="96"/>
    </location>
</feature>
<reference evidence="4" key="1">
    <citation type="submission" date="2016-10" db="EMBL/GenBank/DDBJ databases">
        <authorList>
            <person name="Varghese N."/>
            <person name="Submissions S."/>
        </authorList>
    </citation>
    <scope>NUCLEOTIDE SEQUENCE [LARGE SCALE GENOMIC DNA]</scope>
    <source>
        <strain evidence="4">CGMCC 4.6856</strain>
    </source>
</reference>
<dbReference type="InterPro" id="IPR013096">
    <property type="entry name" value="Cupin_2"/>
</dbReference>
<dbReference type="SUPFAM" id="SSF51182">
    <property type="entry name" value="RmlC-like cupins"/>
    <property type="match status" value="1"/>
</dbReference>
<name>A0A1H9JKV9_9ACTN</name>
<dbReference type="PANTHER" id="PTHR43698:SF1">
    <property type="entry name" value="BLL4564 PROTEIN"/>
    <property type="match status" value="1"/>
</dbReference>
<dbReference type="InterPro" id="IPR047263">
    <property type="entry name" value="HNL-like_cupin"/>
</dbReference>
<protein>
    <submittedName>
        <fullName evidence="3">Cupin domain protein</fullName>
    </submittedName>
</protein>
<feature type="region of interest" description="Disordered" evidence="1">
    <location>
        <begin position="109"/>
        <end position="135"/>
    </location>
</feature>
<dbReference type="InterPro" id="IPR014710">
    <property type="entry name" value="RmlC-like_jellyroll"/>
</dbReference>
<evidence type="ECO:0000259" key="2">
    <source>
        <dbReference type="Pfam" id="PF07883"/>
    </source>
</evidence>
<keyword evidence="4" id="KW-1185">Reference proteome</keyword>
<dbReference type="Proteomes" id="UP000198504">
    <property type="component" value="Unassembled WGS sequence"/>
</dbReference>
<feature type="compositionally biased region" description="Basic and acidic residues" evidence="1">
    <location>
        <begin position="1"/>
        <end position="17"/>
    </location>
</feature>
<dbReference type="PANTHER" id="PTHR43698">
    <property type="entry name" value="RIBD C-TERMINAL DOMAIN CONTAINING PROTEIN"/>
    <property type="match status" value="1"/>
</dbReference>
<dbReference type="RefSeq" id="WP_091182414.1">
    <property type="nucleotide sequence ID" value="NZ_FOFA01000006.1"/>
</dbReference>
<accession>A0A1H9JKV9</accession>
<gene>
    <name evidence="3" type="ORF">SAMN05421756_106245</name>
</gene>